<accession>A0A291B0P1</accession>
<reference evidence="1" key="2">
    <citation type="journal article" date="2017" name="Sci. Rep.">
        <title>Characterization of a new member of Iridoviridae, Shrimp hemocyte iridescent virus (SHIV), found in white leg shrimp (Litopenaeus vannamei).</title>
        <authorList>
            <person name="Qiu L."/>
            <person name="Chen M.M."/>
            <person name="Wan X.Y."/>
            <person name="Li C."/>
            <person name="Zhang Q.L."/>
            <person name="Wang R.Y."/>
            <person name="Cheng D.Y."/>
            <person name="Dong X."/>
            <person name="Yang B."/>
            <person name="Wang X.H."/>
            <person name="Xiang J.H."/>
            <person name="Huang J."/>
        </authorList>
    </citation>
    <scope>NUCLEOTIDE SEQUENCE [LARGE SCALE GENOMIC DNA]</scope>
    <source>
        <strain evidence="1">20141215</strain>
    </source>
</reference>
<keyword evidence="2" id="KW-1185">Reference proteome</keyword>
<evidence type="ECO:0000313" key="1">
    <source>
        <dbReference type="EMBL" id="ATE87051.1"/>
    </source>
</evidence>
<reference evidence="1" key="1">
    <citation type="journal article" date="2017" name="Arch. Virol.">
        <title>Complete genome sequence of shrimp hemocyte iridescent virus (SHIV) isolated from white leg shrimp, Litopenaeus vannamei.</title>
        <authorList>
            <person name="Qiu L."/>
            <person name="Chen M.M."/>
            <person name="Wang R.Y."/>
            <person name="Wan X.Y."/>
            <person name="Li C."/>
            <person name="Zhang Q.L."/>
            <person name="Dong X."/>
            <person name="Yang B."/>
            <person name="Xiang J.H."/>
            <person name="Huang J."/>
        </authorList>
    </citation>
    <scope>NUCLEOTIDE SEQUENCE [LARGE SCALE GENOMIC DNA]</scope>
    <source>
        <strain evidence="1">20141215</strain>
    </source>
</reference>
<dbReference type="GeneID" id="65099814"/>
<dbReference type="KEGG" id="vg:65099814"/>
<protein>
    <submittedName>
        <fullName evidence="1">Uncharacterized protein</fullName>
    </submittedName>
</protein>
<dbReference type="EMBL" id="MF599468">
    <property type="protein sequence ID" value="ATE87051.1"/>
    <property type="molecule type" value="Genomic_DNA"/>
</dbReference>
<name>A0A291B0P1_9VIRU</name>
<sequence length="140" mass="16702">MSEFDPNHGLFSQKQIKFIQDRVLTESKKIYPSGVFIPMRRILEVMVPLYGIYNRRFMHSMDESNEERNKFIVSETIDSITDNVSTYILQKMQYYNSDRDEGVANLYKIGDNNEKFNKQLKDFEQKEILKDKILGTFRRL</sequence>
<organism evidence="1">
    <name type="scientific">Shrimp hemocyte iridescent virus</name>
    <dbReference type="NCBI Taxonomy" id="2039780"/>
    <lineage>
        <taxon>Viruses</taxon>
        <taxon>Varidnaviria</taxon>
        <taxon>Bamfordvirae</taxon>
        <taxon>Nucleocytoviricota</taxon>
        <taxon>Megaviricetes</taxon>
        <taxon>Pimascovirales</taxon>
        <taxon>Pimascovirales incertae sedis</taxon>
        <taxon>Iridoviridae</taxon>
        <taxon>Betairidovirinae</taxon>
        <taxon>Decapodiridovirus</taxon>
        <taxon>Decapodiridovirus litopenaeus1</taxon>
        <taxon>Decapod iridescent virus 1</taxon>
    </lineage>
</organism>
<dbReference type="Proteomes" id="UP000297192">
    <property type="component" value="Segment"/>
</dbReference>
<proteinExistence type="predicted"/>
<gene>
    <name evidence="1" type="primary">42R</name>
</gene>
<dbReference type="RefSeq" id="YP_010084794.1">
    <property type="nucleotide sequence ID" value="NC_055165.1"/>
</dbReference>
<evidence type="ECO:0000313" key="2">
    <source>
        <dbReference type="Proteomes" id="UP000297192"/>
    </source>
</evidence>